<dbReference type="Proteomes" id="UP001189429">
    <property type="component" value="Unassembled WGS sequence"/>
</dbReference>
<proteinExistence type="predicted"/>
<reference evidence="1" key="1">
    <citation type="submission" date="2023-10" db="EMBL/GenBank/DDBJ databases">
        <authorList>
            <person name="Chen Y."/>
            <person name="Shah S."/>
            <person name="Dougan E. K."/>
            <person name="Thang M."/>
            <person name="Chan C."/>
        </authorList>
    </citation>
    <scope>NUCLEOTIDE SEQUENCE [LARGE SCALE GENOMIC DNA]</scope>
</reference>
<keyword evidence="2" id="KW-1185">Reference proteome</keyword>
<evidence type="ECO:0000313" key="1">
    <source>
        <dbReference type="EMBL" id="CAK0874751.1"/>
    </source>
</evidence>
<sequence length="225" mass="25172">MTEGQRQKDAEALLLLGFAVEIAMIQVEGGRKFAFEHPSAEFARRDAIRRHARKELFESSSLKKLASAVKAPTHRDKHFVPGQWVYVWRRAPKGGQKTYALQKDRWREHIGPFVAILKDECQVLGEPQSGNLSVVDAMGIYDTLSKLTAGSKSDRRAAIDLAVVRTSMEKIGSAIRWMPHPLMPVDCMTKSDLAKTNAAQLTMLKSGMLRLSAEESAIQERKEDP</sequence>
<gene>
    <name evidence="1" type="ORF">PCOR1329_LOCUS59563</name>
</gene>
<protein>
    <submittedName>
        <fullName evidence="1">Uncharacterized protein</fullName>
    </submittedName>
</protein>
<evidence type="ECO:0000313" key="2">
    <source>
        <dbReference type="Proteomes" id="UP001189429"/>
    </source>
</evidence>
<accession>A0ABN9VN14</accession>
<name>A0ABN9VN14_9DINO</name>
<comment type="caution">
    <text evidence="1">The sequence shown here is derived from an EMBL/GenBank/DDBJ whole genome shotgun (WGS) entry which is preliminary data.</text>
</comment>
<feature type="non-terminal residue" evidence="1">
    <location>
        <position position="225"/>
    </location>
</feature>
<organism evidence="1 2">
    <name type="scientific">Prorocentrum cordatum</name>
    <dbReference type="NCBI Taxonomy" id="2364126"/>
    <lineage>
        <taxon>Eukaryota</taxon>
        <taxon>Sar</taxon>
        <taxon>Alveolata</taxon>
        <taxon>Dinophyceae</taxon>
        <taxon>Prorocentrales</taxon>
        <taxon>Prorocentraceae</taxon>
        <taxon>Prorocentrum</taxon>
    </lineage>
</organism>
<dbReference type="EMBL" id="CAUYUJ010017428">
    <property type="protein sequence ID" value="CAK0874751.1"/>
    <property type="molecule type" value="Genomic_DNA"/>
</dbReference>